<keyword evidence="9" id="KW-0812">Transmembrane</keyword>
<reference evidence="12 13" key="1">
    <citation type="journal article" date="2019" name="Int. J. Syst. Evol. Microbiol.">
        <title>The Global Catalogue of Microorganisms (GCM) 10K type strain sequencing project: providing services to taxonomists for standard genome sequencing and annotation.</title>
        <authorList>
            <consortium name="The Broad Institute Genomics Platform"/>
            <consortium name="The Broad Institute Genome Sequencing Center for Infectious Disease"/>
            <person name="Wu L."/>
            <person name="Ma J."/>
        </authorList>
    </citation>
    <scope>NUCLEOTIDE SEQUENCE [LARGE SCALE GENOMIC DNA]</scope>
    <source>
        <strain evidence="12 13">JCM 1405</strain>
    </source>
</reference>
<keyword evidence="13" id="KW-1185">Reference proteome</keyword>
<dbReference type="Proteomes" id="UP001500339">
    <property type="component" value="Unassembled WGS sequence"/>
</dbReference>
<organism evidence="12 13">
    <name type="scientific">Clostridium malenominatum</name>
    <dbReference type="NCBI Taxonomy" id="1539"/>
    <lineage>
        <taxon>Bacteria</taxon>
        <taxon>Bacillati</taxon>
        <taxon>Bacillota</taxon>
        <taxon>Clostridia</taxon>
        <taxon>Eubacteriales</taxon>
        <taxon>Clostridiaceae</taxon>
        <taxon>Clostridium</taxon>
    </lineage>
</organism>
<dbReference type="CDD" id="cd06225">
    <property type="entry name" value="HAMP"/>
    <property type="match status" value="1"/>
</dbReference>
<dbReference type="PRINTS" id="PR00344">
    <property type="entry name" value="BCTRLSENSOR"/>
</dbReference>
<dbReference type="CDD" id="cd00082">
    <property type="entry name" value="HisKA"/>
    <property type="match status" value="1"/>
</dbReference>
<evidence type="ECO:0000256" key="4">
    <source>
        <dbReference type="ARBA" id="ARBA00022553"/>
    </source>
</evidence>
<evidence type="ECO:0000256" key="8">
    <source>
        <dbReference type="SAM" id="Coils"/>
    </source>
</evidence>
<dbReference type="InterPro" id="IPR036890">
    <property type="entry name" value="HATPase_C_sf"/>
</dbReference>
<dbReference type="InterPro" id="IPR005467">
    <property type="entry name" value="His_kinase_dom"/>
</dbReference>
<keyword evidence="9" id="KW-0472">Membrane</keyword>
<comment type="caution">
    <text evidence="12">The sequence shown here is derived from an EMBL/GenBank/DDBJ whole genome shotgun (WGS) entry which is preliminary data.</text>
</comment>
<dbReference type="SUPFAM" id="SSF158472">
    <property type="entry name" value="HAMP domain-like"/>
    <property type="match status" value="1"/>
</dbReference>
<evidence type="ECO:0000256" key="3">
    <source>
        <dbReference type="ARBA" id="ARBA00012438"/>
    </source>
</evidence>
<evidence type="ECO:0000256" key="1">
    <source>
        <dbReference type="ARBA" id="ARBA00000085"/>
    </source>
</evidence>
<feature type="domain" description="Histidine kinase" evidence="10">
    <location>
        <begin position="287"/>
        <end position="498"/>
    </location>
</feature>
<dbReference type="InterPro" id="IPR003594">
    <property type="entry name" value="HATPase_dom"/>
</dbReference>
<protein>
    <recommendedName>
        <fullName evidence="3">histidine kinase</fullName>
        <ecNumber evidence="3">2.7.13.3</ecNumber>
    </recommendedName>
</protein>
<dbReference type="SUPFAM" id="SSF47384">
    <property type="entry name" value="Homodimeric domain of signal transducing histidine kinase"/>
    <property type="match status" value="1"/>
</dbReference>
<dbReference type="Gene3D" id="1.10.287.130">
    <property type="match status" value="1"/>
</dbReference>
<feature type="transmembrane region" description="Helical" evidence="9">
    <location>
        <begin position="15"/>
        <end position="38"/>
    </location>
</feature>
<evidence type="ECO:0000256" key="2">
    <source>
        <dbReference type="ARBA" id="ARBA00004370"/>
    </source>
</evidence>
<sequence length="498" mass="57162">MNIGINKKKSITKKLFIISALMFALFIGTTLIIQTVFFQKFYVSKKKSGLKTNIEKFKVDYNKSSSDERTIQLIEEYEETYNIKIVILDSSNGLKLIAKPTKNKADITRVREITEFIKQWVEEITPRNLKKFKKNKNAVTIVTQRKPDKTGNIIAISPNNERDEIVFAITSLQPINEAVSVIEELYGYFSIGAVFFIIILAFIYSNMITKPLIKINNVATKMARLDFSEKCTVKSEDEIGNVASSLNFLSENLNEALTSLKDANAKLEKDIEKERKLEKARREFVAAVSHELKTPISLIDGYAMGLKDNIFEGEEKDYYLDIIIDEGKKMASLVNDMLDLSNLESGSFKLTREEFDICNLIKFTLKKYRNIIEEKGVKIELSLLENTMVYADWNRMEQVITNFITNALRHVNKNGTLYVNMVNKDDKIFIDIENTGLSIPEEELFKIWDRFYKVDKSRNRKLGGTGLGLSIVKNILEAHNYSYGVKNTDRGVKFYFVV</sequence>
<evidence type="ECO:0000313" key="13">
    <source>
        <dbReference type="Proteomes" id="UP001500339"/>
    </source>
</evidence>
<evidence type="ECO:0000256" key="5">
    <source>
        <dbReference type="ARBA" id="ARBA00022679"/>
    </source>
</evidence>
<evidence type="ECO:0000259" key="10">
    <source>
        <dbReference type="PROSITE" id="PS50109"/>
    </source>
</evidence>
<feature type="transmembrane region" description="Helical" evidence="9">
    <location>
        <begin position="185"/>
        <end position="204"/>
    </location>
</feature>
<dbReference type="Pfam" id="PF00672">
    <property type="entry name" value="HAMP"/>
    <property type="match status" value="1"/>
</dbReference>
<dbReference type="Gene3D" id="3.30.565.10">
    <property type="entry name" value="Histidine kinase-like ATPase, C-terminal domain"/>
    <property type="match status" value="1"/>
</dbReference>
<dbReference type="SMART" id="SM00304">
    <property type="entry name" value="HAMP"/>
    <property type="match status" value="1"/>
</dbReference>
<dbReference type="EC" id="2.7.13.3" evidence="3"/>
<dbReference type="PANTHER" id="PTHR45453">
    <property type="entry name" value="PHOSPHATE REGULON SENSOR PROTEIN PHOR"/>
    <property type="match status" value="1"/>
</dbReference>
<dbReference type="SMART" id="SM00387">
    <property type="entry name" value="HATPase_c"/>
    <property type="match status" value="1"/>
</dbReference>
<keyword evidence="8" id="KW-0175">Coiled coil</keyword>
<dbReference type="Gene3D" id="6.10.340.10">
    <property type="match status" value="1"/>
</dbReference>
<proteinExistence type="predicted"/>
<dbReference type="InterPro" id="IPR003661">
    <property type="entry name" value="HisK_dim/P_dom"/>
</dbReference>
<keyword evidence="9" id="KW-1133">Transmembrane helix</keyword>
<keyword evidence="7" id="KW-0902">Two-component regulatory system</keyword>
<evidence type="ECO:0000256" key="6">
    <source>
        <dbReference type="ARBA" id="ARBA00022777"/>
    </source>
</evidence>
<dbReference type="PANTHER" id="PTHR45453:SF3">
    <property type="entry name" value="HISTIDINE KINASE"/>
    <property type="match status" value="1"/>
</dbReference>
<dbReference type="PROSITE" id="PS50885">
    <property type="entry name" value="HAMP"/>
    <property type="match status" value="1"/>
</dbReference>
<dbReference type="SUPFAM" id="SSF55874">
    <property type="entry name" value="ATPase domain of HSP90 chaperone/DNA topoisomerase II/histidine kinase"/>
    <property type="match status" value="1"/>
</dbReference>
<dbReference type="InterPro" id="IPR003660">
    <property type="entry name" value="HAMP_dom"/>
</dbReference>
<evidence type="ECO:0000256" key="7">
    <source>
        <dbReference type="ARBA" id="ARBA00023012"/>
    </source>
</evidence>
<evidence type="ECO:0000256" key="9">
    <source>
        <dbReference type="SAM" id="Phobius"/>
    </source>
</evidence>
<dbReference type="GO" id="GO:0016301">
    <property type="term" value="F:kinase activity"/>
    <property type="evidence" value="ECO:0007669"/>
    <property type="project" value="UniProtKB-KW"/>
</dbReference>
<evidence type="ECO:0000259" key="11">
    <source>
        <dbReference type="PROSITE" id="PS50885"/>
    </source>
</evidence>
<dbReference type="PROSITE" id="PS50109">
    <property type="entry name" value="HIS_KIN"/>
    <property type="match status" value="1"/>
</dbReference>
<feature type="coiled-coil region" evidence="8">
    <location>
        <begin position="246"/>
        <end position="280"/>
    </location>
</feature>
<gene>
    <name evidence="12" type="ORF">GCM10008905_08140</name>
</gene>
<keyword evidence="4" id="KW-0597">Phosphoprotein</keyword>
<keyword evidence="6 12" id="KW-0418">Kinase</keyword>
<feature type="domain" description="HAMP" evidence="11">
    <location>
        <begin position="206"/>
        <end position="258"/>
    </location>
</feature>
<accession>A0ABN1IRC6</accession>
<comment type="catalytic activity">
    <reaction evidence="1">
        <text>ATP + protein L-histidine = ADP + protein N-phospho-L-histidine.</text>
        <dbReference type="EC" id="2.7.13.3"/>
    </reaction>
</comment>
<dbReference type="InterPro" id="IPR050351">
    <property type="entry name" value="BphY/WalK/GraS-like"/>
</dbReference>
<dbReference type="EMBL" id="BAAACF010000001">
    <property type="protein sequence ID" value="GAA0719725.1"/>
    <property type="molecule type" value="Genomic_DNA"/>
</dbReference>
<comment type="subcellular location">
    <subcellularLocation>
        <location evidence="2">Membrane</location>
    </subcellularLocation>
</comment>
<dbReference type="InterPro" id="IPR036097">
    <property type="entry name" value="HisK_dim/P_sf"/>
</dbReference>
<dbReference type="Pfam" id="PF02518">
    <property type="entry name" value="HATPase_c"/>
    <property type="match status" value="1"/>
</dbReference>
<dbReference type="Pfam" id="PF00512">
    <property type="entry name" value="HisKA"/>
    <property type="match status" value="1"/>
</dbReference>
<dbReference type="SMART" id="SM00388">
    <property type="entry name" value="HisKA"/>
    <property type="match status" value="1"/>
</dbReference>
<dbReference type="InterPro" id="IPR004358">
    <property type="entry name" value="Sig_transdc_His_kin-like_C"/>
</dbReference>
<evidence type="ECO:0000313" key="12">
    <source>
        <dbReference type="EMBL" id="GAA0719725.1"/>
    </source>
</evidence>
<keyword evidence="5" id="KW-0808">Transferase</keyword>
<name>A0ABN1IRC6_9CLOT</name>